<accession>A0A517QYB2</accession>
<evidence type="ECO:0000313" key="2">
    <source>
        <dbReference type="Proteomes" id="UP000317318"/>
    </source>
</evidence>
<dbReference type="AlphaFoldDB" id="A0A517QYB2"/>
<evidence type="ECO:0000313" key="1">
    <source>
        <dbReference type="EMBL" id="QDT36584.1"/>
    </source>
</evidence>
<dbReference type="Proteomes" id="UP000317318">
    <property type="component" value="Chromosome"/>
</dbReference>
<dbReference type="EMBL" id="CP036268">
    <property type="protein sequence ID" value="QDT36584.1"/>
    <property type="molecule type" value="Genomic_DNA"/>
</dbReference>
<proteinExistence type="predicted"/>
<gene>
    <name evidence="1" type="ORF">Pan189_09440</name>
</gene>
<organism evidence="1 2">
    <name type="scientific">Stratiformator vulcanicus</name>
    <dbReference type="NCBI Taxonomy" id="2527980"/>
    <lineage>
        <taxon>Bacteria</taxon>
        <taxon>Pseudomonadati</taxon>
        <taxon>Planctomycetota</taxon>
        <taxon>Planctomycetia</taxon>
        <taxon>Planctomycetales</taxon>
        <taxon>Planctomycetaceae</taxon>
        <taxon>Stratiformator</taxon>
    </lineage>
</organism>
<keyword evidence="2" id="KW-1185">Reference proteome</keyword>
<sequence>MNRRKRDTETAFAYITIRVALATVETCDLWHIESGQDAINCRLMRIRNATKGPNSLRQDDVAASGSLPVADRVKPIL</sequence>
<protein>
    <submittedName>
        <fullName evidence="1">Uncharacterized protein</fullName>
    </submittedName>
</protein>
<name>A0A517QYB2_9PLAN</name>
<reference evidence="1 2" key="1">
    <citation type="submission" date="2019-02" db="EMBL/GenBank/DDBJ databases">
        <title>Deep-cultivation of Planctomycetes and their phenomic and genomic characterization uncovers novel biology.</title>
        <authorList>
            <person name="Wiegand S."/>
            <person name="Jogler M."/>
            <person name="Boedeker C."/>
            <person name="Pinto D."/>
            <person name="Vollmers J."/>
            <person name="Rivas-Marin E."/>
            <person name="Kohn T."/>
            <person name="Peeters S.H."/>
            <person name="Heuer A."/>
            <person name="Rast P."/>
            <person name="Oberbeckmann S."/>
            <person name="Bunk B."/>
            <person name="Jeske O."/>
            <person name="Meyerdierks A."/>
            <person name="Storesund J.E."/>
            <person name="Kallscheuer N."/>
            <person name="Luecker S."/>
            <person name="Lage O.M."/>
            <person name="Pohl T."/>
            <person name="Merkel B.J."/>
            <person name="Hornburger P."/>
            <person name="Mueller R.-W."/>
            <person name="Bruemmer F."/>
            <person name="Labrenz M."/>
            <person name="Spormann A.M."/>
            <person name="Op den Camp H."/>
            <person name="Overmann J."/>
            <person name="Amann R."/>
            <person name="Jetten M.S.M."/>
            <person name="Mascher T."/>
            <person name="Medema M.H."/>
            <person name="Devos D.P."/>
            <person name="Kaster A.-K."/>
            <person name="Ovreas L."/>
            <person name="Rohde M."/>
            <person name="Galperin M.Y."/>
            <person name="Jogler C."/>
        </authorList>
    </citation>
    <scope>NUCLEOTIDE SEQUENCE [LARGE SCALE GENOMIC DNA]</scope>
    <source>
        <strain evidence="1 2">Pan189</strain>
    </source>
</reference>
<dbReference type="KEGG" id="svp:Pan189_09440"/>